<dbReference type="STRING" id="338969.Rfer_3383"/>
<dbReference type="Proteomes" id="UP000008332">
    <property type="component" value="Chromosome"/>
</dbReference>
<dbReference type="InterPro" id="IPR003439">
    <property type="entry name" value="ABC_transporter-like_ATP-bd"/>
</dbReference>
<dbReference type="KEGG" id="rfr:Rfer_3383"/>
<protein>
    <submittedName>
        <fullName evidence="5">ABC transporter related</fullName>
    </submittedName>
</protein>
<dbReference type="RefSeq" id="WP_011465655.1">
    <property type="nucleotide sequence ID" value="NC_007908.1"/>
</dbReference>
<dbReference type="GO" id="GO:0016887">
    <property type="term" value="F:ATP hydrolysis activity"/>
    <property type="evidence" value="ECO:0007669"/>
    <property type="project" value="InterPro"/>
</dbReference>
<dbReference type="PANTHER" id="PTHR42939">
    <property type="entry name" value="ABC TRANSPORTER ATP-BINDING PROTEIN ALBC-RELATED"/>
    <property type="match status" value="1"/>
</dbReference>
<dbReference type="InterPro" id="IPR051782">
    <property type="entry name" value="ABC_Transporter_VariousFunc"/>
</dbReference>
<dbReference type="Gene3D" id="3.40.50.300">
    <property type="entry name" value="P-loop containing nucleotide triphosphate hydrolases"/>
    <property type="match status" value="1"/>
</dbReference>
<dbReference type="InterPro" id="IPR027417">
    <property type="entry name" value="P-loop_NTPase"/>
</dbReference>
<evidence type="ECO:0000256" key="2">
    <source>
        <dbReference type="ARBA" id="ARBA00022741"/>
    </source>
</evidence>
<keyword evidence="1" id="KW-0813">Transport</keyword>
<dbReference type="GO" id="GO:0005524">
    <property type="term" value="F:ATP binding"/>
    <property type="evidence" value="ECO:0007669"/>
    <property type="project" value="UniProtKB-KW"/>
</dbReference>
<evidence type="ECO:0000313" key="5">
    <source>
        <dbReference type="EMBL" id="ABD71092.1"/>
    </source>
</evidence>
<feature type="domain" description="ABC transporter" evidence="4">
    <location>
        <begin position="3"/>
        <end position="127"/>
    </location>
</feature>
<organism evidence="5 6">
    <name type="scientific">Albidiferax ferrireducens (strain ATCC BAA-621 / DSM 15236 / T118)</name>
    <name type="common">Rhodoferax ferrireducens</name>
    <dbReference type="NCBI Taxonomy" id="338969"/>
    <lineage>
        <taxon>Bacteria</taxon>
        <taxon>Pseudomonadati</taxon>
        <taxon>Pseudomonadota</taxon>
        <taxon>Betaproteobacteria</taxon>
        <taxon>Burkholderiales</taxon>
        <taxon>Comamonadaceae</taxon>
        <taxon>Rhodoferax</taxon>
    </lineage>
</organism>
<evidence type="ECO:0000313" key="6">
    <source>
        <dbReference type="Proteomes" id="UP000008332"/>
    </source>
</evidence>
<dbReference type="HOGENOM" id="CLU_000604_1_2_4"/>
<accession>Q21T11</accession>
<proteinExistence type="predicted"/>
<gene>
    <name evidence="5" type="ordered locus">Rfer_3383</name>
</gene>
<dbReference type="Pfam" id="PF00005">
    <property type="entry name" value="ABC_tran"/>
    <property type="match status" value="1"/>
</dbReference>
<keyword evidence="6" id="KW-1185">Reference proteome</keyword>
<evidence type="ECO:0000259" key="4">
    <source>
        <dbReference type="Pfam" id="PF00005"/>
    </source>
</evidence>
<dbReference type="SUPFAM" id="SSF52540">
    <property type="entry name" value="P-loop containing nucleoside triphosphate hydrolases"/>
    <property type="match status" value="1"/>
</dbReference>
<keyword evidence="2" id="KW-0547">Nucleotide-binding</keyword>
<name>Q21T11_ALBFT</name>
<dbReference type="PANTHER" id="PTHR42939:SF1">
    <property type="entry name" value="ABC TRANSPORTER ATP-BINDING PROTEIN ALBC-RELATED"/>
    <property type="match status" value="1"/>
</dbReference>
<evidence type="ECO:0000256" key="1">
    <source>
        <dbReference type="ARBA" id="ARBA00022448"/>
    </source>
</evidence>
<dbReference type="eggNOG" id="COG1131">
    <property type="taxonomic scope" value="Bacteria"/>
</dbReference>
<reference evidence="6" key="1">
    <citation type="submission" date="2006-02" db="EMBL/GenBank/DDBJ databases">
        <title>Complete sequence of chromosome of Rhodoferax ferrireducens DSM 15236.</title>
        <authorList>
            <person name="Copeland A."/>
            <person name="Lucas S."/>
            <person name="Lapidus A."/>
            <person name="Barry K."/>
            <person name="Detter J.C."/>
            <person name="Glavina del Rio T."/>
            <person name="Hammon N."/>
            <person name="Israni S."/>
            <person name="Pitluck S."/>
            <person name="Brettin T."/>
            <person name="Bruce D."/>
            <person name="Han C."/>
            <person name="Tapia R."/>
            <person name="Gilna P."/>
            <person name="Kiss H."/>
            <person name="Schmutz J."/>
            <person name="Larimer F."/>
            <person name="Land M."/>
            <person name="Kyrpides N."/>
            <person name="Ivanova N."/>
            <person name="Richardson P."/>
        </authorList>
    </citation>
    <scope>NUCLEOTIDE SEQUENCE [LARGE SCALE GENOMIC DNA]</scope>
    <source>
        <strain evidence="6">ATCC BAA-621 / DSM 15236 / T118</strain>
    </source>
</reference>
<evidence type="ECO:0000256" key="3">
    <source>
        <dbReference type="ARBA" id="ARBA00022840"/>
    </source>
</evidence>
<keyword evidence="3" id="KW-0067">ATP-binding</keyword>
<dbReference type="EMBL" id="CP000267">
    <property type="protein sequence ID" value="ABD71092.1"/>
    <property type="molecule type" value="Genomic_DNA"/>
</dbReference>
<sequence length="173" mass="18762">MRGGDGSGKTTLLRLLAGDLPAHAGHLQVNDVRLADLSVSYRQQVFWADPRSSALDQITPVDYFTSLHRNHPGFDEQLLGELIKGLSLAPHLDKPLYMLSTGSKRKVWLAAAFASGAAVTLLDEPFAALDKASIVFVMELLEDAARHPARAWVLAHYEAPGDVPLAQIIDLGD</sequence>
<dbReference type="AlphaFoldDB" id="Q21T11"/>